<dbReference type="Proteomes" id="UP000309676">
    <property type="component" value="Unassembled WGS sequence"/>
</dbReference>
<evidence type="ECO:0000313" key="2">
    <source>
        <dbReference type="Proteomes" id="UP000309676"/>
    </source>
</evidence>
<reference evidence="1 2" key="1">
    <citation type="submission" date="2019-05" db="EMBL/GenBank/DDBJ databases">
        <authorList>
            <person name="Narsing Rao M.P."/>
            <person name="Li W.J."/>
        </authorList>
    </citation>
    <scope>NUCLEOTIDE SEQUENCE [LARGE SCALE GENOMIC DNA]</scope>
    <source>
        <strain evidence="1 2">SYSU_K30003</strain>
    </source>
</reference>
<organism evidence="1 2">
    <name type="scientific">Paenibacillus antri</name>
    <dbReference type="NCBI Taxonomy" id="2582848"/>
    <lineage>
        <taxon>Bacteria</taxon>
        <taxon>Bacillati</taxon>
        <taxon>Bacillota</taxon>
        <taxon>Bacilli</taxon>
        <taxon>Bacillales</taxon>
        <taxon>Paenibacillaceae</taxon>
        <taxon>Paenibacillus</taxon>
    </lineage>
</organism>
<proteinExistence type="predicted"/>
<dbReference type="EMBL" id="VCIW01000002">
    <property type="protein sequence ID" value="TLS53443.1"/>
    <property type="molecule type" value="Genomic_DNA"/>
</dbReference>
<sequence>MKLLNDPSLRQSFDALIETYADLLIGDASPDAVEKVKLWALYSHIHKTMPALANHWNASHPEAKLAVRELFEDVKALNERKRAQTPPTST</sequence>
<protein>
    <submittedName>
        <fullName evidence="1">DUF2573 family protein</fullName>
    </submittedName>
</protein>
<comment type="caution">
    <text evidence="1">The sequence shown here is derived from an EMBL/GenBank/DDBJ whole genome shotgun (WGS) entry which is preliminary data.</text>
</comment>
<gene>
    <name evidence="1" type="ORF">FE782_04010</name>
</gene>
<keyword evidence="2" id="KW-1185">Reference proteome</keyword>
<dbReference type="RefSeq" id="WP_138192743.1">
    <property type="nucleotide sequence ID" value="NZ_VCIW01000002.1"/>
</dbReference>
<accession>A0A5R9GKE5</accession>
<evidence type="ECO:0000313" key="1">
    <source>
        <dbReference type="EMBL" id="TLS53443.1"/>
    </source>
</evidence>
<dbReference type="Pfam" id="PF10835">
    <property type="entry name" value="DUF2573"/>
    <property type="match status" value="1"/>
</dbReference>
<dbReference type="OrthoDB" id="2619783at2"/>
<dbReference type="AlphaFoldDB" id="A0A5R9GKE5"/>
<dbReference type="InterPro" id="IPR020393">
    <property type="entry name" value="Uncharacterised_YusU"/>
</dbReference>
<name>A0A5R9GKE5_9BACL</name>